<dbReference type="RefSeq" id="WP_171100447.1">
    <property type="nucleotide sequence ID" value="NZ_CP053084.1"/>
</dbReference>
<gene>
    <name evidence="1" type="ORF">HKT17_12385</name>
</gene>
<proteinExistence type="predicted"/>
<reference evidence="1 2" key="1">
    <citation type="submission" date="2020-05" db="EMBL/GenBank/DDBJ databases">
        <title>Compete genome of Limnobacter sp. SAORIC-580.</title>
        <authorList>
            <person name="Song J."/>
            <person name="Cho J.-C."/>
        </authorList>
    </citation>
    <scope>NUCLEOTIDE SEQUENCE [LARGE SCALE GENOMIC DNA]</scope>
    <source>
        <strain evidence="1 2">SAORIC-580</strain>
    </source>
</reference>
<dbReference type="GO" id="GO:0016874">
    <property type="term" value="F:ligase activity"/>
    <property type="evidence" value="ECO:0007669"/>
    <property type="project" value="UniProtKB-KW"/>
</dbReference>
<keyword evidence="2" id="KW-1185">Reference proteome</keyword>
<name>A0ABX6N7S4_9BURK</name>
<organism evidence="1 2">
    <name type="scientific">Limnobacter profundi</name>
    <dbReference type="NCBI Taxonomy" id="2732163"/>
    <lineage>
        <taxon>Bacteria</taxon>
        <taxon>Pseudomonadati</taxon>
        <taxon>Pseudomonadota</taxon>
        <taxon>Betaproteobacteria</taxon>
        <taxon>Burkholderiales</taxon>
        <taxon>Burkholderiaceae</taxon>
        <taxon>Limnobacter</taxon>
    </lineage>
</organism>
<dbReference type="EMBL" id="CP053084">
    <property type="protein sequence ID" value="QJR30436.1"/>
    <property type="molecule type" value="Genomic_DNA"/>
</dbReference>
<accession>A0ABX6N7S4</accession>
<dbReference type="Pfam" id="PF13563">
    <property type="entry name" value="2_5_RNA_ligase2"/>
    <property type="match status" value="1"/>
</dbReference>
<dbReference type="SUPFAM" id="SSF55144">
    <property type="entry name" value="LigT-like"/>
    <property type="match status" value="1"/>
</dbReference>
<dbReference type="Proteomes" id="UP000501130">
    <property type="component" value="Chromosome"/>
</dbReference>
<dbReference type="InterPro" id="IPR009097">
    <property type="entry name" value="Cyclic_Pdiesterase"/>
</dbReference>
<evidence type="ECO:0000313" key="1">
    <source>
        <dbReference type="EMBL" id="QJR30436.1"/>
    </source>
</evidence>
<dbReference type="Gene3D" id="3.90.1140.10">
    <property type="entry name" value="Cyclic phosphodiesterase"/>
    <property type="match status" value="1"/>
</dbReference>
<evidence type="ECO:0000313" key="2">
    <source>
        <dbReference type="Proteomes" id="UP000501130"/>
    </source>
</evidence>
<keyword evidence="1" id="KW-0436">Ligase</keyword>
<protein>
    <submittedName>
        <fullName evidence="1">2'-5' RNA ligase family protein</fullName>
    </submittedName>
</protein>
<sequence>MANAQQILTLEVKDKKIQDLFVDLRSRFNRVGKIPSSPHVTIRGPYKTAVSSRRSKQIMQRLSHEPKLRLSGVGRFELADCHVVYLSVQGEALRKVWWKPDFPINQFGFNPHITVFKGDKESADRVFDALTQFSVECPIELFELRVDVIGQGALNFEN</sequence>